<dbReference type="InterPro" id="IPR027643">
    <property type="entry name" value="Formin-like_plant"/>
</dbReference>
<dbReference type="InterPro" id="IPR015425">
    <property type="entry name" value="FH2_Formin"/>
</dbReference>
<dbReference type="InterPro" id="IPR042201">
    <property type="entry name" value="FH2_Formin_sf"/>
</dbReference>
<evidence type="ECO:0000256" key="1">
    <source>
        <dbReference type="ARBA" id="ARBA00025793"/>
    </source>
</evidence>
<dbReference type="AlphaFoldDB" id="A0A2P2ISR2"/>
<dbReference type="SUPFAM" id="SSF101447">
    <property type="entry name" value="Formin homology 2 domain (FH2 domain)"/>
    <property type="match status" value="1"/>
</dbReference>
<organism evidence="3">
    <name type="scientific">Rhizophora mucronata</name>
    <name type="common">Asiatic mangrove</name>
    <dbReference type="NCBI Taxonomy" id="61149"/>
    <lineage>
        <taxon>Eukaryota</taxon>
        <taxon>Viridiplantae</taxon>
        <taxon>Streptophyta</taxon>
        <taxon>Embryophyta</taxon>
        <taxon>Tracheophyta</taxon>
        <taxon>Spermatophyta</taxon>
        <taxon>Magnoliopsida</taxon>
        <taxon>eudicotyledons</taxon>
        <taxon>Gunneridae</taxon>
        <taxon>Pentapetalae</taxon>
        <taxon>rosids</taxon>
        <taxon>fabids</taxon>
        <taxon>Malpighiales</taxon>
        <taxon>Rhizophoraceae</taxon>
        <taxon>Rhizophora</taxon>
    </lineage>
</organism>
<comment type="similarity">
    <text evidence="1">Belongs to the formin-like family. Class-I subfamily.</text>
</comment>
<evidence type="ECO:0000259" key="2">
    <source>
        <dbReference type="PROSITE" id="PS51444"/>
    </source>
</evidence>
<proteinExistence type="inferred from homology"/>
<dbReference type="GO" id="GO:0045010">
    <property type="term" value="P:actin nucleation"/>
    <property type="evidence" value="ECO:0007669"/>
    <property type="project" value="InterPro"/>
</dbReference>
<protein>
    <recommendedName>
        <fullName evidence="2">FH2 domain-containing protein</fullName>
    </recommendedName>
</protein>
<accession>A0A2P2ISR2</accession>
<evidence type="ECO:0000313" key="3">
    <source>
        <dbReference type="EMBL" id="MBW84236.1"/>
    </source>
</evidence>
<reference evidence="3" key="1">
    <citation type="submission" date="2018-02" db="EMBL/GenBank/DDBJ databases">
        <title>Rhizophora mucronata_Transcriptome.</title>
        <authorList>
            <person name="Meera S.P."/>
            <person name="Sreeshan A."/>
            <person name="Augustine A."/>
        </authorList>
    </citation>
    <scope>NUCLEOTIDE SEQUENCE</scope>
    <source>
        <tissue evidence="3">Leaf</tissue>
    </source>
</reference>
<dbReference type="EMBL" id="GGEC01003753">
    <property type="protein sequence ID" value="MBW84236.1"/>
    <property type="molecule type" value="Transcribed_RNA"/>
</dbReference>
<dbReference type="Pfam" id="PF02181">
    <property type="entry name" value="FH2"/>
    <property type="match status" value="1"/>
</dbReference>
<dbReference type="Gene3D" id="1.20.58.2220">
    <property type="entry name" value="Formin, FH2 domain"/>
    <property type="match status" value="1"/>
</dbReference>
<name>A0A2P2ISR2_RHIMU</name>
<dbReference type="PROSITE" id="PS51444">
    <property type="entry name" value="FH2"/>
    <property type="match status" value="1"/>
</dbReference>
<sequence length="164" mass="18910">MGKINQKNKIKTTEEREEDYRRMGLDLIAGLSTELYNVKKTATIDIDVLANSVSNLSDGMNKLRHLAYKDLSMDEKSRNFVQSMKTFLILAEKKLKELQEDEGRVLLHVREITEYFHGDASKEEATPLRIFVIVRDFLGMLDHVCKELRCIKVPNSPIPLAPFR</sequence>
<dbReference type="GO" id="GO:0051015">
    <property type="term" value="F:actin filament binding"/>
    <property type="evidence" value="ECO:0007669"/>
    <property type="project" value="InterPro"/>
</dbReference>
<dbReference type="PANTHER" id="PTHR23213:SF177">
    <property type="entry name" value="FORMIN-LIKE PROTEIN 11"/>
    <property type="match status" value="1"/>
</dbReference>
<feature type="domain" description="FH2" evidence="2">
    <location>
        <begin position="1"/>
        <end position="164"/>
    </location>
</feature>
<dbReference type="PANTHER" id="PTHR23213">
    <property type="entry name" value="FORMIN-RELATED"/>
    <property type="match status" value="1"/>
</dbReference>